<feature type="transmembrane region" description="Helical" evidence="7">
    <location>
        <begin position="76"/>
        <end position="94"/>
    </location>
</feature>
<sequence length="204" mass="22605">MYAGEFFNSISHLVGAFLALIGVTVMVTLAGTEGGALRITSLTIYGVTLFLLYLFSTLYHSLQGRAKRIFQILDHNAIYLLIAGTYTPFTLLVLKGATGWWMFGAVWTLALIGMIIDSLPRKGPRIVSLAIYLGMGWLILFALDPLIAALPPAGFWVLLAGGLFYTFGVIFYVLDDRYPWCHGIWHLFVLAGSVSHYFTVLLFI</sequence>
<reference evidence="9" key="1">
    <citation type="journal article" date="2019" name="Int. J. Syst. Evol. Microbiol.">
        <title>The Global Catalogue of Microorganisms (GCM) 10K type strain sequencing project: providing services to taxonomists for standard genome sequencing and annotation.</title>
        <authorList>
            <consortium name="The Broad Institute Genomics Platform"/>
            <consortium name="The Broad Institute Genome Sequencing Center for Infectious Disease"/>
            <person name="Wu L."/>
            <person name="Ma J."/>
        </authorList>
    </citation>
    <scope>NUCLEOTIDE SEQUENCE [LARGE SCALE GENOMIC DNA]</scope>
    <source>
        <strain evidence="9">KACC 12597</strain>
    </source>
</reference>
<feature type="transmembrane region" description="Helical" evidence="7">
    <location>
        <begin position="153"/>
        <end position="174"/>
    </location>
</feature>
<gene>
    <name evidence="8" type="ORF">ACFSJC_02135</name>
</gene>
<dbReference type="NCBIfam" id="TIGR01065">
    <property type="entry name" value="hlyIII"/>
    <property type="match status" value="1"/>
</dbReference>
<comment type="subcellular location">
    <subcellularLocation>
        <location evidence="1">Cell membrane</location>
        <topology evidence="1">Multi-pass membrane protein</topology>
    </subcellularLocation>
</comment>
<dbReference type="Proteomes" id="UP001597337">
    <property type="component" value="Unassembled WGS sequence"/>
</dbReference>
<feature type="transmembrane region" description="Helical" evidence="7">
    <location>
        <begin position="183"/>
        <end position="203"/>
    </location>
</feature>
<dbReference type="InterPro" id="IPR004254">
    <property type="entry name" value="AdipoR/HlyIII-related"/>
</dbReference>
<protein>
    <submittedName>
        <fullName evidence="8">Hemolysin III family protein</fullName>
    </submittedName>
</protein>
<evidence type="ECO:0000256" key="6">
    <source>
        <dbReference type="ARBA" id="ARBA00023136"/>
    </source>
</evidence>
<comment type="caution">
    <text evidence="8">The sequence shown here is derived from an EMBL/GenBank/DDBJ whole genome shotgun (WGS) entry which is preliminary data.</text>
</comment>
<dbReference type="Pfam" id="PF03006">
    <property type="entry name" value="HlyIII"/>
    <property type="match status" value="1"/>
</dbReference>
<evidence type="ECO:0000256" key="1">
    <source>
        <dbReference type="ARBA" id="ARBA00004651"/>
    </source>
</evidence>
<accession>A0ABW4Y386</accession>
<dbReference type="RefSeq" id="WP_386022523.1">
    <property type="nucleotide sequence ID" value="NZ_JBHUHX010000004.1"/>
</dbReference>
<feature type="transmembrane region" description="Helical" evidence="7">
    <location>
        <begin position="36"/>
        <end position="55"/>
    </location>
</feature>
<keyword evidence="9" id="KW-1185">Reference proteome</keyword>
<dbReference type="PANTHER" id="PTHR20855:SF3">
    <property type="entry name" value="LD03007P"/>
    <property type="match status" value="1"/>
</dbReference>
<dbReference type="PANTHER" id="PTHR20855">
    <property type="entry name" value="ADIPOR/PROGESTIN RECEPTOR-RELATED"/>
    <property type="match status" value="1"/>
</dbReference>
<organism evidence="8 9">
    <name type="scientific">Thiorhodococcus fuscus</name>
    <dbReference type="NCBI Taxonomy" id="527200"/>
    <lineage>
        <taxon>Bacteria</taxon>
        <taxon>Pseudomonadati</taxon>
        <taxon>Pseudomonadota</taxon>
        <taxon>Gammaproteobacteria</taxon>
        <taxon>Chromatiales</taxon>
        <taxon>Chromatiaceae</taxon>
        <taxon>Thiorhodococcus</taxon>
    </lineage>
</organism>
<evidence type="ECO:0000313" key="9">
    <source>
        <dbReference type="Proteomes" id="UP001597337"/>
    </source>
</evidence>
<dbReference type="InterPro" id="IPR005744">
    <property type="entry name" value="Hy-lIII"/>
</dbReference>
<keyword evidence="4 7" id="KW-0812">Transmembrane</keyword>
<evidence type="ECO:0000256" key="5">
    <source>
        <dbReference type="ARBA" id="ARBA00022989"/>
    </source>
</evidence>
<keyword evidence="5 7" id="KW-1133">Transmembrane helix</keyword>
<evidence type="ECO:0000256" key="7">
    <source>
        <dbReference type="SAM" id="Phobius"/>
    </source>
</evidence>
<proteinExistence type="inferred from homology"/>
<keyword evidence="3" id="KW-1003">Cell membrane</keyword>
<feature type="transmembrane region" description="Helical" evidence="7">
    <location>
        <begin position="100"/>
        <end position="119"/>
    </location>
</feature>
<name>A0ABW4Y386_9GAMM</name>
<evidence type="ECO:0000256" key="3">
    <source>
        <dbReference type="ARBA" id="ARBA00022475"/>
    </source>
</evidence>
<dbReference type="EMBL" id="JBHUHX010000004">
    <property type="protein sequence ID" value="MFD2110637.1"/>
    <property type="molecule type" value="Genomic_DNA"/>
</dbReference>
<comment type="similarity">
    <text evidence="2">Belongs to the UPF0073 (Hly-III) family.</text>
</comment>
<evidence type="ECO:0000256" key="4">
    <source>
        <dbReference type="ARBA" id="ARBA00022692"/>
    </source>
</evidence>
<feature type="transmembrane region" description="Helical" evidence="7">
    <location>
        <begin position="12"/>
        <end position="30"/>
    </location>
</feature>
<evidence type="ECO:0000256" key="2">
    <source>
        <dbReference type="ARBA" id="ARBA00008488"/>
    </source>
</evidence>
<evidence type="ECO:0000313" key="8">
    <source>
        <dbReference type="EMBL" id="MFD2110637.1"/>
    </source>
</evidence>
<keyword evidence="6 7" id="KW-0472">Membrane</keyword>
<feature type="transmembrane region" description="Helical" evidence="7">
    <location>
        <begin position="126"/>
        <end position="147"/>
    </location>
</feature>